<dbReference type="Proteomes" id="UP000006038">
    <property type="component" value="Chromosome 1"/>
</dbReference>
<dbReference type="AlphaFoldDB" id="J3KY43"/>
<evidence type="ECO:0000313" key="2">
    <source>
        <dbReference type="Proteomes" id="UP000006038"/>
    </source>
</evidence>
<name>J3KY43_ORYBR</name>
<dbReference type="STRING" id="4533.J3KY43"/>
<organism evidence="1">
    <name type="scientific">Oryza brachyantha</name>
    <name type="common">malo sina</name>
    <dbReference type="NCBI Taxonomy" id="4533"/>
    <lineage>
        <taxon>Eukaryota</taxon>
        <taxon>Viridiplantae</taxon>
        <taxon>Streptophyta</taxon>
        <taxon>Embryophyta</taxon>
        <taxon>Tracheophyta</taxon>
        <taxon>Spermatophyta</taxon>
        <taxon>Magnoliopsida</taxon>
        <taxon>Liliopsida</taxon>
        <taxon>Poales</taxon>
        <taxon>Poaceae</taxon>
        <taxon>BOP clade</taxon>
        <taxon>Oryzoideae</taxon>
        <taxon>Oryzeae</taxon>
        <taxon>Oryzinae</taxon>
        <taxon>Oryza</taxon>
    </lineage>
</organism>
<dbReference type="eggNOG" id="KOG0017">
    <property type="taxonomic scope" value="Eukaryota"/>
</dbReference>
<dbReference type="Gramene" id="OB01G18990.1">
    <property type="protein sequence ID" value="OB01G18990.1"/>
    <property type="gene ID" value="OB01G18990"/>
</dbReference>
<accession>J3KY43</accession>
<dbReference type="PANTHER" id="PTHR11439">
    <property type="entry name" value="GAG-POL-RELATED RETROTRANSPOSON"/>
    <property type="match status" value="1"/>
</dbReference>
<dbReference type="CDD" id="cd09272">
    <property type="entry name" value="RNase_HI_RT_Ty1"/>
    <property type="match status" value="1"/>
</dbReference>
<proteinExistence type="predicted"/>
<sequence length="351" mass="40198">LNQEFALKDLGELHYFLGIEVKKEKYAKDVLKRANMIDCKAVNTPLSISEKLSTHGEAEYKSLANATAEIMWIQTLLHELGVQAPKAAKVWCDNIGAKYLTANPVFHARTKHIEVDYHFVRERVTRKLLQVEYVSTKDQVADGFTKALAVSVKRYYKDEKVFYKYERYLLYELAIRLAIEELELVVGLHRDEENLPDCPVIRADRSFFFHGMSNNDSLCLRFTGEMGNTCGCIRAVHFRMREFWNFFPPFCEFGSIDTKHARIVLKLDATGGAVAVRMFLRLPYGVRGSAVSWFSQEEWMKIEFVAKLSDLRRTYFSKVFPPSIMGPLSPCSVGGDLVRLGHNPRGFSPTE</sequence>
<keyword evidence="2" id="KW-1185">Reference proteome</keyword>
<dbReference type="PANTHER" id="PTHR11439:SF450">
    <property type="entry name" value="REVERSE TRANSCRIPTASE TY1_COPIA-TYPE DOMAIN-CONTAINING PROTEIN"/>
    <property type="match status" value="1"/>
</dbReference>
<reference evidence="1" key="2">
    <citation type="submission" date="2013-04" db="UniProtKB">
        <authorList>
            <consortium name="EnsemblPlants"/>
        </authorList>
    </citation>
    <scope>IDENTIFICATION</scope>
</reference>
<evidence type="ECO:0008006" key="3">
    <source>
        <dbReference type="Google" id="ProtNLM"/>
    </source>
</evidence>
<reference evidence="1" key="1">
    <citation type="journal article" date="2013" name="Nat. Commun.">
        <title>Whole-genome sequencing of Oryza brachyantha reveals mechanisms underlying Oryza genome evolution.</title>
        <authorList>
            <person name="Chen J."/>
            <person name="Huang Q."/>
            <person name="Gao D."/>
            <person name="Wang J."/>
            <person name="Lang Y."/>
            <person name="Liu T."/>
            <person name="Li B."/>
            <person name="Bai Z."/>
            <person name="Luis Goicoechea J."/>
            <person name="Liang C."/>
            <person name="Chen C."/>
            <person name="Zhang W."/>
            <person name="Sun S."/>
            <person name="Liao Y."/>
            <person name="Zhang X."/>
            <person name="Yang L."/>
            <person name="Song C."/>
            <person name="Wang M."/>
            <person name="Shi J."/>
            <person name="Liu G."/>
            <person name="Liu J."/>
            <person name="Zhou H."/>
            <person name="Zhou W."/>
            <person name="Yu Q."/>
            <person name="An N."/>
            <person name="Chen Y."/>
            <person name="Cai Q."/>
            <person name="Wang B."/>
            <person name="Liu B."/>
            <person name="Min J."/>
            <person name="Huang Y."/>
            <person name="Wu H."/>
            <person name="Li Z."/>
            <person name="Zhang Y."/>
            <person name="Yin Y."/>
            <person name="Song W."/>
            <person name="Jiang J."/>
            <person name="Jackson S.A."/>
            <person name="Wing R.A."/>
            <person name="Wang J."/>
            <person name="Chen M."/>
        </authorList>
    </citation>
    <scope>NUCLEOTIDE SEQUENCE [LARGE SCALE GENOMIC DNA]</scope>
    <source>
        <strain evidence="1">cv. IRGC 101232</strain>
    </source>
</reference>
<dbReference type="HOGENOM" id="CLU_791288_0_0_1"/>
<dbReference type="EnsemblPlants" id="OB01G18990.1">
    <property type="protein sequence ID" value="OB01G18990.1"/>
    <property type="gene ID" value="OB01G18990"/>
</dbReference>
<evidence type="ECO:0000313" key="1">
    <source>
        <dbReference type="EnsemblPlants" id="OB01G18990.1"/>
    </source>
</evidence>
<protein>
    <recommendedName>
        <fullName evidence="3">Reverse transcriptase Ty1/copia-type domain-containing protein</fullName>
    </recommendedName>
</protein>